<sequence length="789" mass="81428">MIKQLREAASSRIVRIAAILFTALCVAFSVWGPAISYAGKEGVFVNNAVYFTLEEVALSKGADNQTMQFQLKLNNDGDAAIDFNYFGARVTSSAGGSYYAQLSKQADARVAGHSAASYYFVSTVPGGLDASQLHVTIFERSGSAMRDLGALSVANAQSVAQQDNKLLIKLSDVDTATAANAFVSFQALKAVALPQDGKWTVQVDAAVTAAGTDAITLPSGLKYLLHDGSGTTLALTANAVEGASIGAGQTKHVLLTATADSLPSTDAMILDLARDSAGTSSLGKLSLAPLFQLSKTGERVSYTLHGYEGVTLELQKAEEQQLSNKKGALLTAVLHNDGKSTIKSPSLEGTLISKDDKLSVAASTVSVPETYIAPGDAGIYRFAAQLPDGTATGKLQLIIAEELNGSQTSTGSSSQTSKSNTSSGSTASSNSNSASSAGSANGGSGVNANGSSSASGSTPSSSGAAPASGTGTGTGTSGSGSSSGAGTSSNTAAGASASSTASAVPVLAVALQDGLAAASDFNSIPLYTPGQSLVFGAGSSQLIDPNLDVSIVEMDGHTNAENGYRTVVAKFKFLNKSTETLKLPSFDTTLTDSAGTSYPGARQTTSLQELIPNAAYVYSYSYMLPPSATDAFKLSILDATSGSSVKVPIGEYKVTVNNTGEQDPHAVDKELDLYPFHIKMDAWTLNAQYNGGTYTYKLKANIDIQKVEQVIVDDSFSTLELEVVDAANRVLGSTTQKLQGTGKLISGLQTINFPNIASEQLEYPVTVRIYENITTSTGTARRLLATLTQ</sequence>
<evidence type="ECO:0000256" key="1">
    <source>
        <dbReference type="SAM" id="MobiDB-lite"/>
    </source>
</evidence>
<evidence type="ECO:0000313" key="3">
    <source>
        <dbReference type="EMBL" id="TDG00814.1"/>
    </source>
</evidence>
<evidence type="ECO:0000313" key="4">
    <source>
        <dbReference type="Proteomes" id="UP000295636"/>
    </source>
</evidence>
<dbReference type="OrthoDB" id="2545931at2"/>
<feature type="region of interest" description="Disordered" evidence="1">
    <location>
        <begin position="406"/>
        <end position="494"/>
    </location>
</feature>
<keyword evidence="2" id="KW-0472">Membrane</keyword>
<evidence type="ECO:0000256" key="2">
    <source>
        <dbReference type="SAM" id="Phobius"/>
    </source>
</evidence>
<name>A0A4R5KXN8_9BACL</name>
<proteinExistence type="predicted"/>
<dbReference type="Proteomes" id="UP000295636">
    <property type="component" value="Unassembled WGS sequence"/>
</dbReference>
<reference evidence="3 4" key="1">
    <citation type="submission" date="2019-03" db="EMBL/GenBank/DDBJ databases">
        <title>This is whole genome sequence of Paenibacillus sp MS74 strain.</title>
        <authorList>
            <person name="Trinh H.N."/>
        </authorList>
    </citation>
    <scope>NUCLEOTIDE SEQUENCE [LARGE SCALE GENOMIC DNA]</scope>
    <source>
        <strain evidence="3 4">MS74</strain>
    </source>
</reference>
<keyword evidence="2" id="KW-1133">Transmembrane helix</keyword>
<keyword evidence="4" id="KW-1185">Reference proteome</keyword>
<dbReference type="RefSeq" id="WP_133225524.1">
    <property type="nucleotide sequence ID" value="NZ_SMRT01000001.1"/>
</dbReference>
<comment type="caution">
    <text evidence="3">The sequence shown here is derived from an EMBL/GenBank/DDBJ whole genome shotgun (WGS) entry which is preliminary data.</text>
</comment>
<gene>
    <name evidence="3" type="ORF">E1757_04130</name>
</gene>
<feature type="transmembrane region" description="Helical" evidence="2">
    <location>
        <begin position="12"/>
        <end position="31"/>
    </location>
</feature>
<dbReference type="EMBL" id="SMRT01000001">
    <property type="protein sequence ID" value="TDG00814.1"/>
    <property type="molecule type" value="Genomic_DNA"/>
</dbReference>
<keyword evidence="2" id="KW-0812">Transmembrane</keyword>
<feature type="compositionally biased region" description="Low complexity" evidence="1">
    <location>
        <begin position="446"/>
        <end position="469"/>
    </location>
</feature>
<protein>
    <submittedName>
        <fullName evidence="3">Uncharacterized protein</fullName>
    </submittedName>
</protein>
<feature type="compositionally biased region" description="Low complexity" evidence="1">
    <location>
        <begin position="406"/>
        <end position="439"/>
    </location>
</feature>
<feature type="compositionally biased region" description="Gly residues" evidence="1">
    <location>
        <begin position="470"/>
        <end position="483"/>
    </location>
</feature>
<dbReference type="AlphaFoldDB" id="A0A4R5KXN8"/>
<accession>A0A4R5KXN8</accession>
<feature type="compositionally biased region" description="Low complexity" evidence="1">
    <location>
        <begin position="484"/>
        <end position="494"/>
    </location>
</feature>
<organism evidence="3 4">
    <name type="scientific">Paenibacillus piri</name>
    <dbReference type="NCBI Taxonomy" id="2547395"/>
    <lineage>
        <taxon>Bacteria</taxon>
        <taxon>Bacillati</taxon>
        <taxon>Bacillota</taxon>
        <taxon>Bacilli</taxon>
        <taxon>Bacillales</taxon>
        <taxon>Paenibacillaceae</taxon>
        <taxon>Paenibacillus</taxon>
    </lineage>
</organism>